<evidence type="ECO:0000313" key="6">
    <source>
        <dbReference type="Proteomes" id="UP000244081"/>
    </source>
</evidence>
<comment type="caution">
    <text evidence="5">The sequence shown here is derived from an EMBL/GenBank/DDBJ whole genome shotgun (WGS) entry which is preliminary data.</text>
</comment>
<evidence type="ECO:0000256" key="4">
    <source>
        <dbReference type="RuleBase" id="RU003560"/>
    </source>
</evidence>
<dbReference type="GO" id="GO:0030170">
    <property type="term" value="F:pyridoxal phosphate binding"/>
    <property type="evidence" value="ECO:0007669"/>
    <property type="project" value="InterPro"/>
</dbReference>
<dbReference type="EMBL" id="QAYG01000004">
    <property type="protein sequence ID" value="PTW60615.1"/>
    <property type="molecule type" value="Genomic_DNA"/>
</dbReference>
<dbReference type="GO" id="GO:0008483">
    <property type="term" value="F:transaminase activity"/>
    <property type="evidence" value="ECO:0007669"/>
    <property type="project" value="UniProtKB-KW"/>
</dbReference>
<organism evidence="5 6">
    <name type="scientific">Breoghania corrubedonensis</name>
    <dbReference type="NCBI Taxonomy" id="665038"/>
    <lineage>
        <taxon>Bacteria</taxon>
        <taxon>Pseudomonadati</taxon>
        <taxon>Pseudomonadota</taxon>
        <taxon>Alphaproteobacteria</taxon>
        <taxon>Hyphomicrobiales</taxon>
        <taxon>Stappiaceae</taxon>
        <taxon>Breoghania</taxon>
    </lineage>
</organism>
<proteinExistence type="inferred from homology"/>
<dbReference type="OrthoDB" id="9801834at2"/>
<dbReference type="Pfam" id="PF00202">
    <property type="entry name" value="Aminotran_3"/>
    <property type="match status" value="1"/>
</dbReference>
<dbReference type="CDD" id="cd00610">
    <property type="entry name" value="OAT_like"/>
    <property type="match status" value="1"/>
</dbReference>
<keyword evidence="5" id="KW-0032">Aminotransferase</keyword>
<dbReference type="InterPro" id="IPR049704">
    <property type="entry name" value="Aminotrans_3_PPA_site"/>
</dbReference>
<comment type="similarity">
    <text evidence="2 4">Belongs to the class-III pyridoxal-phosphate-dependent aminotransferase family.</text>
</comment>
<evidence type="ECO:0000256" key="3">
    <source>
        <dbReference type="ARBA" id="ARBA00022898"/>
    </source>
</evidence>
<dbReference type="PROSITE" id="PS00600">
    <property type="entry name" value="AA_TRANSFER_CLASS_3"/>
    <property type="match status" value="1"/>
</dbReference>
<comment type="cofactor">
    <cofactor evidence="1">
        <name>pyridoxal 5'-phosphate</name>
        <dbReference type="ChEBI" id="CHEBI:597326"/>
    </cofactor>
</comment>
<keyword evidence="3 4" id="KW-0663">Pyridoxal phosphate</keyword>
<dbReference type="InterPro" id="IPR015421">
    <property type="entry name" value="PyrdxlP-dep_Trfase_major"/>
</dbReference>
<name>A0A2T5VA31_9HYPH</name>
<keyword evidence="5" id="KW-0808">Transferase</keyword>
<dbReference type="GO" id="GO:0005829">
    <property type="term" value="C:cytosol"/>
    <property type="evidence" value="ECO:0007669"/>
    <property type="project" value="TreeGrafter"/>
</dbReference>
<dbReference type="PANTHER" id="PTHR43094">
    <property type="entry name" value="AMINOTRANSFERASE"/>
    <property type="match status" value="1"/>
</dbReference>
<dbReference type="SUPFAM" id="SSF53383">
    <property type="entry name" value="PLP-dependent transferases"/>
    <property type="match status" value="1"/>
</dbReference>
<evidence type="ECO:0000256" key="2">
    <source>
        <dbReference type="ARBA" id="ARBA00008954"/>
    </source>
</evidence>
<keyword evidence="6" id="KW-1185">Reference proteome</keyword>
<dbReference type="PANTHER" id="PTHR43094:SF1">
    <property type="entry name" value="AMINOTRANSFERASE CLASS-III"/>
    <property type="match status" value="1"/>
</dbReference>
<dbReference type="RefSeq" id="WP_107990210.1">
    <property type="nucleotide sequence ID" value="NZ_QAYG01000004.1"/>
</dbReference>
<dbReference type="Gene3D" id="3.40.640.10">
    <property type="entry name" value="Type I PLP-dependent aspartate aminotransferase-like (Major domain)"/>
    <property type="match status" value="1"/>
</dbReference>
<dbReference type="InterPro" id="IPR015422">
    <property type="entry name" value="PyrdxlP-dep_Trfase_small"/>
</dbReference>
<reference evidence="5 6" key="1">
    <citation type="submission" date="2018-04" db="EMBL/GenBank/DDBJ databases">
        <title>Genomic Encyclopedia of Archaeal and Bacterial Type Strains, Phase II (KMG-II): from individual species to whole genera.</title>
        <authorList>
            <person name="Goeker M."/>
        </authorList>
    </citation>
    <scope>NUCLEOTIDE SEQUENCE [LARGE SCALE GENOMIC DNA]</scope>
    <source>
        <strain evidence="5 6">DSM 23382</strain>
    </source>
</reference>
<dbReference type="NCBIfam" id="NF005685">
    <property type="entry name" value="PRK07483.1"/>
    <property type="match status" value="1"/>
</dbReference>
<accession>A0A2T5VA31</accession>
<dbReference type="AlphaFoldDB" id="A0A2T5VA31"/>
<evidence type="ECO:0000256" key="1">
    <source>
        <dbReference type="ARBA" id="ARBA00001933"/>
    </source>
</evidence>
<dbReference type="InterPro" id="IPR015424">
    <property type="entry name" value="PyrdxlP-dep_Trfase"/>
</dbReference>
<evidence type="ECO:0000313" key="5">
    <source>
        <dbReference type="EMBL" id="PTW60615.1"/>
    </source>
</evidence>
<sequence length="457" mass="48628">MSATIYKKLNDTPLRLTGGDRVWLHADGRAPILDTCGGVVVSSLGHRHPRIRAAMAREAENVAWAHAGSFTCDAAEELAELLIGEAGPGLSHVQFLSGGSEAMELAVKVAYQYHCERGEPSRKRFISRRQSYHGSTLGTLALSHNPARRGVFEPLLAKTSFVSACNAYRGQKAGENDAAYVARLARELDDRITSLGSDTVAAFVAEPVVGSTNGAVPAVPGYFKAIREVCNRHGVLLILDDVMSGMGRTGHLYSHFEDGVVPDIVAIGKGLAAGYQPISGYLVAPHIHEALRAGSGILQNGQTHVNHPFACAVALEVQKTIRDDGLIAAVRRQGARLRAGLEAIARNHPFIGDVRGRGLFLGIEFVADKKTRVPLAEGAAIAALLKRTGFDNGLLLYPGSGTADGREGCHILFGPPFIASDDEIDVLLARFGKVLDTVLADMRRVAAVSQTVAEPVA</sequence>
<protein>
    <submittedName>
        <fullName evidence="5">Adenosylmethionine-8-amino-7-oxononanoate aminotransferase</fullName>
    </submittedName>
</protein>
<dbReference type="Gene3D" id="3.90.1150.10">
    <property type="entry name" value="Aspartate Aminotransferase, domain 1"/>
    <property type="match status" value="1"/>
</dbReference>
<dbReference type="InterPro" id="IPR005814">
    <property type="entry name" value="Aminotrans_3"/>
</dbReference>
<gene>
    <name evidence="5" type="ORF">C8N35_104240</name>
</gene>
<dbReference type="Proteomes" id="UP000244081">
    <property type="component" value="Unassembled WGS sequence"/>
</dbReference>